<accession>A0A0F9BL97</accession>
<gene>
    <name evidence="1" type="ORF">LCGC14_2775930</name>
</gene>
<sequence>MADLGVLVHTSVDDIEVPLTPEGTWRVRAVSGSITEPAIDKNGHEYCMAKLVLKPVAIADVEDVDPVDLETFTKANGFDESTLFYSRYMARAADFKSMGNILKAAGAATKGRDLAEILTNGISGVEFNAEVTHEQDENGETRVRWIIPPADYARWVRQDGKPTAKRG</sequence>
<name>A0A0F9BL97_9ZZZZ</name>
<reference evidence="1" key="1">
    <citation type="journal article" date="2015" name="Nature">
        <title>Complex archaea that bridge the gap between prokaryotes and eukaryotes.</title>
        <authorList>
            <person name="Spang A."/>
            <person name="Saw J.H."/>
            <person name="Jorgensen S.L."/>
            <person name="Zaremba-Niedzwiedzka K."/>
            <person name="Martijn J."/>
            <person name="Lind A.E."/>
            <person name="van Eijk R."/>
            <person name="Schleper C."/>
            <person name="Guy L."/>
            <person name="Ettema T.J."/>
        </authorList>
    </citation>
    <scope>NUCLEOTIDE SEQUENCE</scope>
</reference>
<protein>
    <submittedName>
        <fullName evidence="1">Uncharacterized protein</fullName>
    </submittedName>
</protein>
<evidence type="ECO:0000313" key="1">
    <source>
        <dbReference type="EMBL" id="KKK85176.1"/>
    </source>
</evidence>
<dbReference type="EMBL" id="LAZR01051430">
    <property type="protein sequence ID" value="KKK85176.1"/>
    <property type="molecule type" value="Genomic_DNA"/>
</dbReference>
<comment type="caution">
    <text evidence="1">The sequence shown here is derived from an EMBL/GenBank/DDBJ whole genome shotgun (WGS) entry which is preliminary data.</text>
</comment>
<proteinExistence type="predicted"/>
<dbReference type="AlphaFoldDB" id="A0A0F9BL97"/>
<organism evidence="1">
    <name type="scientific">marine sediment metagenome</name>
    <dbReference type="NCBI Taxonomy" id="412755"/>
    <lineage>
        <taxon>unclassified sequences</taxon>
        <taxon>metagenomes</taxon>
        <taxon>ecological metagenomes</taxon>
    </lineage>
</organism>